<dbReference type="EMBL" id="FP929054">
    <property type="protein sequence ID" value="CBL24497.1"/>
    <property type="molecule type" value="Genomic_DNA"/>
</dbReference>
<organism evidence="7 8">
    <name type="scientific">Blautia obeum A2-162</name>
    <dbReference type="NCBI Taxonomy" id="657314"/>
    <lineage>
        <taxon>Bacteria</taxon>
        <taxon>Bacillati</taxon>
        <taxon>Bacillota</taxon>
        <taxon>Clostridia</taxon>
        <taxon>Lachnospirales</taxon>
        <taxon>Lachnospiraceae</taxon>
        <taxon>Blautia</taxon>
    </lineage>
</organism>
<gene>
    <name evidence="7" type="ORF">CK5_32950</name>
</gene>
<feature type="transmembrane region" description="Helical" evidence="6">
    <location>
        <begin position="287"/>
        <end position="305"/>
    </location>
</feature>
<evidence type="ECO:0000256" key="5">
    <source>
        <dbReference type="ARBA" id="ARBA00023136"/>
    </source>
</evidence>
<feature type="transmembrane region" description="Helical" evidence="6">
    <location>
        <begin position="206"/>
        <end position="233"/>
    </location>
</feature>
<keyword evidence="2" id="KW-1003">Cell membrane</keyword>
<feature type="transmembrane region" description="Helical" evidence="6">
    <location>
        <begin position="159"/>
        <end position="178"/>
    </location>
</feature>
<name>D4LUN9_9FIRM</name>
<dbReference type="PATRIC" id="fig|657314.3.peg.3187"/>
<dbReference type="InterPro" id="IPR001851">
    <property type="entry name" value="ABC_transp_permease"/>
</dbReference>
<keyword evidence="4 6" id="KW-1133">Transmembrane helix</keyword>
<dbReference type="GO" id="GO:0022857">
    <property type="term" value="F:transmembrane transporter activity"/>
    <property type="evidence" value="ECO:0007669"/>
    <property type="project" value="InterPro"/>
</dbReference>
<feature type="transmembrane region" description="Helical" evidence="6">
    <location>
        <begin position="39"/>
        <end position="59"/>
    </location>
</feature>
<keyword evidence="5 6" id="KW-0472">Membrane</keyword>
<feature type="transmembrane region" description="Helical" evidence="6">
    <location>
        <begin position="12"/>
        <end position="33"/>
    </location>
</feature>
<evidence type="ECO:0000256" key="2">
    <source>
        <dbReference type="ARBA" id="ARBA00022475"/>
    </source>
</evidence>
<evidence type="ECO:0000256" key="4">
    <source>
        <dbReference type="ARBA" id="ARBA00022989"/>
    </source>
</evidence>
<feature type="transmembrane region" description="Helical" evidence="6">
    <location>
        <begin position="66"/>
        <end position="86"/>
    </location>
</feature>
<dbReference type="KEGG" id="rob:CK5_32950"/>
<evidence type="ECO:0000256" key="6">
    <source>
        <dbReference type="SAM" id="Phobius"/>
    </source>
</evidence>
<feature type="transmembrane region" description="Helical" evidence="6">
    <location>
        <begin position="239"/>
        <end position="256"/>
    </location>
</feature>
<dbReference type="HOGENOM" id="CLU_028880_3_1_9"/>
<dbReference type="Pfam" id="PF02653">
    <property type="entry name" value="BPD_transp_2"/>
    <property type="match status" value="1"/>
</dbReference>
<dbReference type="AlphaFoldDB" id="D4LUN9"/>
<accession>D4LUN9</accession>
<protein>
    <submittedName>
        <fullName evidence="7">Ribose/xylose/arabinose/galactoside ABC-type transport systems, permease components</fullName>
    </submittedName>
</protein>
<dbReference type="Proteomes" id="UP000008955">
    <property type="component" value="Chromosome"/>
</dbReference>
<evidence type="ECO:0000313" key="8">
    <source>
        <dbReference type="Proteomes" id="UP000008955"/>
    </source>
</evidence>
<sequence>MKIKNFTEKNSWIWPLLGVIVLWIAIGAFSGGISLKSLFSGFSLASFILLLALAQMFVVTSGKGAIDLSTVYIMTFAAFVSCTAMQKNIFLGFLVAVVSGIIFGAINGIINVYLKIPAMITTLATGYIIYTFVLITASSVTNTSSQAIAKFINTTHGGISNLTIICVVIAVILGIVLYKTKYGRQLHAVGQNRNAARYAGIQVNKVLIITFAISGAISGFAGVLCASYVGGAFRDMGEAYFLPSIAATFIGGTLAAGGKSSTAGTVFGAFMMSLLTTLLNVTRLSPGLQKLIQGAILVLILIASVNKKAGEK</sequence>
<evidence type="ECO:0000256" key="1">
    <source>
        <dbReference type="ARBA" id="ARBA00004651"/>
    </source>
</evidence>
<evidence type="ECO:0000313" key="7">
    <source>
        <dbReference type="EMBL" id="CBL24497.1"/>
    </source>
</evidence>
<dbReference type="GO" id="GO:0005886">
    <property type="term" value="C:plasma membrane"/>
    <property type="evidence" value="ECO:0007669"/>
    <property type="project" value="UniProtKB-SubCell"/>
</dbReference>
<evidence type="ECO:0000256" key="3">
    <source>
        <dbReference type="ARBA" id="ARBA00022692"/>
    </source>
</evidence>
<reference evidence="7 8" key="2">
    <citation type="submission" date="2010-03" db="EMBL/GenBank/DDBJ databases">
        <authorList>
            <person name="Pajon A."/>
        </authorList>
    </citation>
    <scope>NUCLEOTIDE SEQUENCE [LARGE SCALE GENOMIC DNA]</scope>
    <source>
        <strain evidence="7 8">A2-162</strain>
    </source>
</reference>
<feature type="transmembrane region" description="Helical" evidence="6">
    <location>
        <begin position="92"/>
        <end position="113"/>
    </location>
</feature>
<feature type="transmembrane region" description="Helical" evidence="6">
    <location>
        <begin position="120"/>
        <end position="139"/>
    </location>
</feature>
<dbReference type="PANTHER" id="PTHR32196">
    <property type="entry name" value="ABC TRANSPORTER PERMEASE PROTEIN YPHD-RELATED-RELATED"/>
    <property type="match status" value="1"/>
</dbReference>
<dbReference type="RefSeq" id="WP_015543249.1">
    <property type="nucleotide sequence ID" value="NC_021022.1"/>
</dbReference>
<keyword evidence="3 6" id="KW-0812">Transmembrane</keyword>
<feature type="transmembrane region" description="Helical" evidence="6">
    <location>
        <begin position="263"/>
        <end position="281"/>
    </location>
</feature>
<dbReference type="CDD" id="cd06579">
    <property type="entry name" value="TM_PBP1_transp_AraH_like"/>
    <property type="match status" value="1"/>
</dbReference>
<reference evidence="7 8" key="1">
    <citation type="submission" date="2010-03" db="EMBL/GenBank/DDBJ databases">
        <title>The genome sequence of Ruminococcus obeum A2-162.</title>
        <authorList>
            <consortium name="metaHIT consortium -- http://www.metahit.eu/"/>
            <person name="Pajon A."/>
            <person name="Turner K."/>
            <person name="Parkhill J."/>
            <person name="Duncan S."/>
            <person name="Flint H."/>
        </authorList>
    </citation>
    <scope>NUCLEOTIDE SEQUENCE [LARGE SCALE GENOMIC DNA]</scope>
    <source>
        <strain evidence="7 8">A2-162</strain>
    </source>
</reference>
<comment type="subcellular location">
    <subcellularLocation>
        <location evidence="1">Cell membrane</location>
        <topology evidence="1">Multi-pass membrane protein</topology>
    </subcellularLocation>
</comment>
<proteinExistence type="predicted"/>
<keyword evidence="8" id="KW-1185">Reference proteome</keyword>